<dbReference type="Gene3D" id="1.20.58.70">
    <property type="match status" value="1"/>
</dbReference>
<evidence type="ECO:0000313" key="3">
    <source>
        <dbReference type="WBParaSite" id="SBAD_0001091301-mRNA-1"/>
    </source>
</evidence>
<dbReference type="WBParaSite" id="SBAD_0001091301-mRNA-1">
    <property type="protein sequence ID" value="SBAD_0001091301-mRNA-1"/>
    <property type="gene ID" value="SBAD_0001091301"/>
</dbReference>
<keyword evidence="2" id="KW-1185">Reference proteome</keyword>
<reference evidence="1 2" key="2">
    <citation type="submission" date="2018-11" db="EMBL/GenBank/DDBJ databases">
        <authorList>
            <consortium name="Pathogen Informatics"/>
        </authorList>
    </citation>
    <scope>NUCLEOTIDE SEQUENCE [LARGE SCALE GENOMIC DNA]</scope>
</reference>
<dbReference type="EMBL" id="UZAM01014234">
    <property type="protein sequence ID" value="VDP32707.1"/>
    <property type="molecule type" value="Genomic_DNA"/>
</dbReference>
<reference evidence="3" key="1">
    <citation type="submission" date="2016-06" db="UniProtKB">
        <authorList>
            <consortium name="WormBaseParasite"/>
        </authorList>
    </citation>
    <scope>IDENTIFICATION</scope>
</reference>
<sequence length="84" mass="9310">MSFRSATSFRLDMLLGSGGSDNLGHLNKLVHEINQMVASYKSLVQLIGTSSDNAHVREDMTALREQCLKTCDTAKNCLLPQLKR</sequence>
<dbReference type="AlphaFoldDB" id="A0A183J3U8"/>
<accession>A0A183J3U8</accession>
<organism evidence="3">
    <name type="scientific">Soboliphyme baturini</name>
    <dbReference type="NCBI Taxonomy" id="241478"/>
    <lineage>
        <taxon>Eukaryota</taxon>
        <taxon>Metazoa</taxon>
        <taxon>Ecdysozoa</taxon>
        <taxon>Nematoda</taxon>
        <taxon>Enoplea</taxon>
        <taxon>Dorylaimia</taxon>
        <taxon>Dioctophymatida</taxon>
        <taxon>Dioctophymatoidea</taxon>
        <taxon>Soboliphymatidae</taxon>
        <taxon>Soboliphyme</taxon>
    </lineage>
</organism>
<evidence type="ECO:0000313" key="2">
    <source>
        <dbReference type="Proteomes" id="UP000270296"/>
    </source>
</evidence>
<gene>
    <name evidence="1" type="ORF">SBAD_LOCUS10546</name>
</gene>
<dbReference type="Proteomes" id="UP000270296">
    <property type="component" value="Unassembled WGS sequence"/>
</dbReference>
<name>A0A183J3U8_9BILA</name>
<protein>
    <submittedName>
        <fullName evidence="3">DUF1657 domain-containing protein</fullName>
    </submittedName>
</protein>
<evidence type="ECO:0000313" key="1">
    <source>
        <dbReference type="EMBL" id="VDP32707.1"/>
    </source>
</evidence>
<proteinExistence type="predicted"/>
<dbReference type="OrthoDB" id="5788998at2759"/>